<feature type="region of interest" description="Disordered" evidence="1">
    <location>
        <begin position="1"/>
        <end position="26"/>
    </location>
</feature>
<keyword evidence="4" id="KW-1185">Reference proteome</keyword>
<accession>A0ABR0T0Z3</accession>
<feature type="compositionally biased region" description="Polar residues" evidence="1">
    <location>
        <begin position="1"/>
        <end position="24"/>
    </location>
</feature>
<dbReference type="Gene3D" id="1.25.40.20">
    <property type="entry name" value="Ankyrin repeat-containing domain"/>
    <property type="match status" value="1"/>
</dbReference>
<gene>
    <name evidence="3" type="ORF">PT974_00275</name>
</gene>
<dbReference type="InterPro" id="IPR036770">
    <property type="entry name" value="Ankyrin_rpt-contain_sf"/>
</dbReference>
<organism evidence="3 4">
    <name type="scientific">Cladobotryum mycophilum</name>
    <dbReference type="NCBI Taxonomy" id="491253"/>
    <lineage>
        <taxon>Eukaryota</taxon>
        <taxon>Fungi</taxon>
        <taxon>Dikarya</taxon>
        <taxon>Ascomycota</taxon>
        <taxon>Pezizomycotina</taxon>
        <taxon>Sordariomycetes</taxon>
        <taxon>Hypocreomycetidae</taxon>
        <taxon>Hypocreales</taxon>
        <taxon>Hypocreaceae</taxon>
        <taxon>Cladobotryum</taxon>
    </lineage>
</organism>
<reference evidence="3 4" key="1">
    <citation type="submission" date="2024-01" db="EMBL/GenBank/DDBJ databases">
        <title>Complete genome of Cladobotryum mycophilum ATHUM6906.</title>
        <authorList>
            <person name="Christinaki A.C."/>
            <person name="Myridakis A.I."/>
            <person name="Kouvelis V.N."/>
        </authorList>
    </citation>
    <scope>NUCLEOTIDE SEQUENCE [LARGE SCALE GENOMIC DNA]</scope>
    <source>
        <strain evidence="3 4">ATHUM6906</strain>
    </source>
</reference>
<comment type="caution">
    <text evidence="3">The sequence shown here is derived from an EMBL/GenBank/DDBJ whole genome shotgun (WGS) entry which is preliminary data.</text>
</comment>
<dbReference type="Gene3D" id="3.40.50.200">
    <property type="entry name" value="Peptidase S8/S53 domain"/>
    <property type="match status" value="1"/>
</dbReference>
<dbReference type="Proteomes" id="UP001338125">
    <property type="component" value="Unassembled WGS sequence"/>
</dbReference>
<proteinExistence type="predicted"/>
<evidence type="ECO:0000256" key="1">
    <source>
        <dbReference type="SAM" id="MobiDB-lite"/>
    </source>
</evidence>
<feature type="domain" description="Peptidase S8/S53" evidence="2">
    <location>
        <begin position="617"/>
        <end position="840"/>
    </location>
</feature>
<dbReference type="SUPFAM" id="SSF52743">
    <property type="entry name" value="Subtilisin-like"/>
    <property type="match status" value="1"/>
</dbReference>
<evidence type="ECO:0000313" key="3">
    <source>
        <dbReference type="EMBL" id="KAK5997909.1"/>
    </source>
</evidence>
<evidence type="ECO:0000259" key="2">
    <source>
        <dbReference type="Pfam" id="PF00082"/>
    </source>
</evidence>
<dbReference type="SMART" id="SM00248">
    <property type="entry name" value="ANK"/>
    <property type="match status" value="3"/>
</dbReference>
<name>A0ABR0T0Z3_9HYPO</name>
<evidence type="ECO:0000313" key="4">
    <source>
        <dbReference type="Proteomes" id="UP001338125"/>
    </source>
</evidence>
<dbReference type="EMBL" id="JAVFKD010000001">
    <property type="protein sequence ID" value="KAK5997909.1"/>
    <property type="molecule type" value="Genomic_DNA"/>
</dbReference>
<dbReference type="InterPro" id="IPR036852">
    <property type="entry name" value="Peptidase_S8/S53_dom_sf"/>
</dbReference>
<dbReference type="Pfam" id="PF00082">
    <property type="entry name" value="Peptidase_S8"/>
    <property type="match status" value="1"/>
</dbReference>
<protein>
    <recommendedName>
        <fullName evidence="2">Peptidase S8/S53 domain-containing protein</fullName>
    </recommendedName>
</protein>
<dbReference type="InterPro" id="IPR000209">
    <property type="entry name" value="Peptidase_S8/S53_dom"/>
</dbReference>
<sequence length="919" mass="104763">MSSDALIQNATNASMNRTSKNPNYDPTEDILGSLGLEKGSIEDFWDRKLKSVDLEADDLYYRIERTIKKLGLLKHEEAWVILEKLLSPSEPDEESQHDEIYLNTFAGRFIQTLYNVEKDEVFKPIDGDETLPPFHYAAKKGDHDTVRIVVEKLKKSKDTKADVIESLGTKYKNVTAFELATEDICDEVVKYLLEEYPELAEPVFSADSSCIEKVIVATTATGKSAALPNTKSQRALKIFERLVNHADSKTWLKDTWERAAESIIKKGTYAMWRLFDNESLQQFFDEKCHLLHDAVSHRQSKIVQDILERFPDQIEIQIDDKPRKPKYPLQFLVQNANMSESSYDELRNLLVHAMIRSNLPIREIKDIGDDSNVEDIDTTVQSFAEFVESLRKQASTYLRFESVLKYAEFPDLNKHTASTQRPNKDMFRTEHSEISDVIDWLRSRQVTEVMKLVVPDRLHSPHSDDEVMHCVNGLGVRILDWKKPDLYLPKLDKDFLRELHLYSSGNQSVIDQWCKELGNFPKLKRLHIHVIEDLVSDKRIESVKTNIEKEIKNIGLKLKDDDLKFDSCQWMAPNEETVTYRSINDITLDVAGKDLKNFIKSFQAHYTKNKERNLRRIKIALIDSGVVVVGKRDATDHQQPEYGSDIAQRIVDGVSFVSSGNQEYLWWHASEPHGTQMATIICAMNPCCDLYVAKVAETKTSGLTAVNVAKAIQWAIQKKVDIISLSLVVFGGHSKDLAEALELAKKENIVVLCSTADEGYSHSHDILNQMKYRAEKVISIAACNQHGKPLDQSQEDKSIFRFSGDRIQIGAVPFLKSDNHVTGSSVATAIAAATASLILSCCYISNKYNTETPETETWKHDFVQRMFHLMSENATSIPSGPWVRPHNLCGKNKLKGKFDFQALVNRAYNSVEKYVWQEE</sequence>
<dbReference type="InterPro" id="IPR002110">
    <property type="entry name" value="Ankyrin_rpt"/>
</dbReference>